<reference evidence="2" key="1">
    <citation type="journal article" date="2017" name="Front. Plant Sci.">
        <title>Climate Clever Clovers: New Paradigm to Reduce the Environmental Footprint of Ruminants by Breeding Low Methanogenic Forages Utilizing Haplotype Variation.</title>
        <authorList>
            <person name="Kaur P."/>
            <person name="Appels R."/>
            <person name="Bayer P.E."/>
            <person name="Keeble-Gagnere G."/>
            <person name="Wang J."/>
            <person name="Hirakawa H."/>
            <person name="Shirasawa K."/>
            <person name="Vercoe P."/>
            <person name="Stefanova K."/>
            <person name="Durmic Z."/>
            <person name="Nichols P."/>
            <person name="Revell C."/>
            <person name="Isobe S.N."/>
            <person name="Edwards D."/>
            <person name="Erskine W."/>
        </authorList>
    </citation>
    <scope>NUCLEOTIDE SEQUENCE [LARGE SCALE GENOMIC DNA]</scope>
    <source>
        <strain evidence="2">cv. Daliak</strain>
    </source>
</reference>
<sequence length="75" mass="8286">MYYKLGNTDKVVGRYKLFLCGRSDGGFAQQSRNGVDSGAREWLEGRRGVEAAGVVAGEQERWWTGGGGGREELRF</sequence>
<dbReference type="AlphaFoldDB" id="A0A2Z6M1S1"/>
<dbReference type="EMBL" id="DF973283">
    <property type="protein sequence ID" value="GAU24013.1"/>
    <property type="molecule type" value="Genomic_DNA"/>
</dbReference>
<proteinExistence type="predicted"/>
<gene>
    <name evidence="1" type="ORF">TSUD_328150</name>
</gene>
<organism evidence="1 2">
    <name type="scientific">Trifolium subterraneum</name>
    <name type="common">Subterranean clover</name>
    <dbReference type="NCBI Taxonomy" id="3900"/>
    <lineage>
        <taxon>Eukaryota</taxon>
        <taxon>Viridiplantae</taxon>
        <taxon>Streptophyta</taxon>
        <taxon>Embryophyta</taxon>
        <taxon>Tracheophyta</taxon>
        <taxon>Spermatophyta</taxon>
        <taxon>Magnoliopsida</taxon>
        <taxon>eudicotyledons</taxon>
        <taxon>Gunneridae</taxon>
        <taxon>Pentapetalae</taxon>
        <taxon>rosids</taxon>
        <taxon>fabids</taxon>
        <taxon>Fabales</taxon>
        <taxon>Fabaceae</taxon>
        <taxon>Papilionoideae</taxon>
        <taxon>50 kb inversion clade</taxon>
        <taxon>NPAAA clade</taxon>
        <taxon>Hologalegina</taxon>
        <taxon>IRL clade</taxon>
        <taxon>Trifolieae</taxon>
        <taxon>Trifolium</taxon>
    </lineage>
</organism>
<dbReference type="Proteomes" id="UP000242715">
    <property type="component" value="Unassembled WGS sequence"/>
</dbReference>
<protein>
    <submittedName>
        <fullName evidence="1">Uncharacterized protein</fullName>
    </submittedName>
</protein>
<name>A0A2Z6M1S1_TRISU</name>
<evidence type="ECO:0000313" key="2">
    <source>
        <dbReference type="Proteomes" id="UP000242715"/>
    </source>
</evidence>
<keyword evidence="2" id="KW-1185">Reference proteome</keyword>
<evidence type="ECO:0000313" key="1">
    <source>
        <dbReference type="EMBL" id="GAU24013.1"/>
    </source>
</evidence>
<accession>A0A2Z6M1S1</accession>